<organism evidence="4">
    <name type="scientific">Medioppia subpectinata</name>
    <dbReference type="NCBI Taxonomy" id="1979941"/>
    <lineage>
        <taxon>Eukaryota</taxon>
        <taxon>Metazoa</taxon>
        <taxon>Ecdysozoa</taxon>
        <taxon>Arthropoda</taxon>
        <taxon>Chelicerata</taxon>
        <taxon>Arachnida</taxon>
        <taxon>Acari</taxon>
        <taxon>Acariformes</taxon>
        <taxon>Sarcoptiformes</taxon>
        <taxon>Oribatida</taxon>
        <taxon>Brachypylina</taxon>
        <taxon>Oppioidea</taxon>
        <taxon>Oppiidae</taxon>
        <taxon>Medioppia</taxon>
    </lineage>
</organism>
<feature type="compositionally biased region" description="Basic and acidic residues" evidence="2">
    <location>
        <begin position="96"/>
        <end position="106"/>
    </location>
</feature>
<keyword evidence="1" id="KW-0479">Metal-binding</keyword>
<dbReference type="SMART" id="SM00355">
    <property type="entry name" value="ZnF_C2H2"/>
    <property type="match status" value="2"/>
</dbReference>
<evidence type="ECO:0000313" key="4">
    <source>
        <dbReference type="EMBL" id="CAD7640072.1"/>
    </source>
</evidence>
<feature type="region of interest" description="Disordered" evidence="2">
    <location>
        <begin position="83"/>
        <end position="106"/>
    </location>
</feature>
<dbReference type="GO" id="GO:0008270">
    <property type="term" value="F:zinc ion binding"/>
    <property type="evidence" value="ECO:0007669"/>
    <property type="project" value="UniProtKB-KW"/>
</dbReference>
<keyword evidence="1" id="KW-0863">Zinc-finger</keyword>
<evidence type="ECO:0000256" key="2">
    <source>
        <dbReference type="SAM" id="MobiDB-lite"/>
    </source>
</evidence>
<feature type="domain" description="C2H2-type" evidence="3">
    <location>
        <begin position="200"/>
        <end position="228"/>
    </location>
</feature>
<evidence type="ECO:0000259" key="3">
    <source>
        <dbReference type="PROSITE" id="PS50157"/>
    </source>
</evidence>
<dbReference type="EMBL" id="CAJPIZ010022945">
    <property type="protein sequence ID" value="CAG2118082.1"/>
    <property type="molecule type" value="Genomic_DNA"/>
</dbReference>
<evidence type="ECO:0000313" key="5">
    <source>
        <dbReference type="Proteomes" id="UP000759131"/>
    </source>
</evidence>
<protein>
    <recommendedName>
        <fullName evidence="3">C2H2-type domain-containing protein</fullName>
    </recommendedName>
</protein>
<dbReference type="Proteomes" id="UP000759131">
    <property type="component" value="Unassembled WGS sequence"/>
</dbReference>
<dbReference type="EMBL" id="OC877520">
    <property type="protein sequence ID" value="CAD7640072.1"/>
    <property type="molecule type" value="Genomic_DNA"/>
</dbReference>
<sequence length="271" mass="30332">MRRRHAVEDNTQSGEPIGRSSHVRHQSLSAALDDRQHNNTIDPIVPSTTTTTTCSPDSQSVDIWRYNTLYDTADLTATTTDPSLATISTTSSPDRQSIDNKRHYNSDSDIELIGRVPAPKRPARNRSPVDIKPSLIDSIPVPEIVNKPPVETITITKGGNELIHELAPGIRRVRLRTPSPPPPATHYEWSSGTLVHRYSRRCDYCVEWFDTTDDYLSHTRAVHGTGQPLKGRTITKPGTGQKCRTVPCDDCGRYFYNEFGLSQHKKAKHLN</sequence>
<keyword evidence="5" id="KW-1185">Reference proteome</keyword>
<evidence type="ECO:0000256" key="1">
    <source>
        <dbReference type="PROSITE-ProRule" id="PRU00042"/>
    </source>
</evidence>
<accession>A0A7R9LEA3</accession>
<reference evidence="4" key="1">
    <citation type="submission" date="2020-11" db="EMBL/GenBank/DDBJ databases">
        <authorList>
            <person name="Tran Van P."/>
        </authorList>
    </citation>
    <scope>NUCLEOTIDE SEQUENCE</scope>
</reference>
<feature type="region of interest" description="Disordered" evidence="2">
    <location>
        <begin position="1"/>
        <end position="56"/>
    </location>
</feature>
<dbReference type="AlphaFoldDB" id="A0A7R9LEA3"/>
<gene>
    <name evidence="4" type="ORF">OSB1V03_LOCUS18034</name>
</gene>
<dbReference type="Gene3D" id="3.30.160.60">
    <property type="entry name" value="Classic Zinc Finger"/>
    <property type="match status" value="1"/>
</dbReference>
<keyword evidence="1" id="KW-0862">Zinc</keyword>
<dbReference type="PROSITE" id="PS00028">
    <property type="entry name" value="ZINC_FINGER_C2H2_1"/>
    <property type="match status" value="2"/>
</dbReference>
<dbReference type="PROSITE" id="PS50157">
    <property type="entry name" value="ZINC_FINGER_C2H2_2"/>
    <property type="match status" value="2"/>
</dbReference>
<dbReference type="InterPro" id="IPR013087">
    <property type="entry name" value="Znf_C2H2_type"/>
</dbReference>
<proteinExistence type="predicted"/>
<feature type="domain" description="C2H2-type" evidence="3">
    <location>
        <begin position="246"/>
        <end position="271"/>
    </location>
</feature>
<name>A0A7R9LEA3_9ACAR</name>